<sequence length="417" mass="45221">MKRVLAVMLAISLLLVGVSFSKTVVTFWESMGGDLGKTLSQIVDNFNSQHANIEVKAIYVGSYNTLQEKLLASAVGGGLPTISQVYSNWTAALMKSNVIQPLQTFIDNPQIGLSKSQVDDIWAPFLKANTWNGQLVTLPFNKSIYILFVNQDALALAGVSIPKTVPELIKDLPLLTIKDSSGKVIQYALGLRTTVDTYEVFLRQNGSDFISSDYKTATLNTPVALETLQTLVDMMKSGDVLGQGGYLDGPFGNGQIAMYIDTSAGLSYTSSSVGGKFAWTIAPVPAWKTQAAPFAGTDLAIFNTASPAEQEAAWEFVKFLLKPEIQAFWAIKTGYLPVTQSAIDTQAWKTYAASNPMANILVSLIPYGTSDPGIAVWSQIRNDVGTLVSDAMFFKKTPQEALQIAQQEVTKDLQQSQ</sequence>
<gene>
    <name evidence="5" type="ORF">ENX73_04745</name>
</gene>
<dbReference type="PANTHER" id="PTHR43649">
    <property type="entry name" value="ARABINOSE-BINDING PROTEIN-RELATED"/>
    <property type="match status" value="1"/>
</dbReference>
<dbReference type="Pfam" id="PF13416">
    <property type="entry name" value="SBP_bac_8"/>
    <property type="match status" value="1"/>
</dbReference>
<reference evidence="5" key="1">
    <citation type="journal article" date="2020" name="mSystems">
        <title>Genome- and Community-Level Interaction Insights into Carbon Utilization and Element Cycling Functions of Hydrothermarchaeota in Hydrothermal Sediment.</title>
        <authorList>
            <person name="Zhou Z."/>
            <person name="Liu Y."/>
            <person name="Xu W."/>
            <person name="Pan J."/>
            <person name="Luo Z.H."/>
            <person name="Li M."/>
        </authorList>
    </citation>
    <scope>NUCLEOTIDE SEQUENCE [LARGE SCALE GENOMIC DNA]</scope>
    <source>
        <strain evidence="5">SpSt-966</strain>
    </source>
</reference>
<dbReference type="InterPro" id="IPR006059">
    <property type="entry name" value="SBP"/>
</dbReference>
<keyword evidence="3" id="KW-0813">Transport</keyword>
<dbReference type="EMBL" id="DTPE01000190">
    <property type="protein sequence ID" value="HGE75414.1"/>
    <property type="molecule type" value="Genomic_DNA"/>
</dbReference>
<evidence type="ECO:0000256" key="4">
    <source>
        <dbReference type="ARBA" id="ARBA00022729"/>
    </source>
</evidence>
<organism evidence="5">
    <name type="scientific">Mesoaciditoga lauensis</name>
    <dbReference type="NCBI Taxonomy" id="1495039"/>
    <lineage>
        <taxon>Bacteria</taxon>
        <taxon>Thermotogati</taxon>
        <taxon>Thermotogota</taxon>
        <taxon>Thermotogae</taxon>
        <taxon>Mesoaciditogales</taxon>
        <taxon>Mesoaciditogaceae</taxon>
        <taxon>Mesoaciditoga</taxon>
    </lineage>
</organism>
<evidence type="ECO:0000256" key="3">
    <source>
        <dbReference type="ARBA" id="ARBA00022448"/>
    </source>
</evidence>
<dbReference type="CDD" id="cd14748">
    <property type="entry name" value="PBP2_UgpB"/>
    <property type="match status" value="1"/>
</dbReference>
<evidence type="ECO:0000256" key="2">
    <source>
        <dbReference type="ARBA" id="ARBA00008520"/>
    </source>
</evidence>
<keyword evidence="4" id="KW-0732">Signal</keyword>
<dbReference type="SUPFAM" id="SSF53850">
    <property type="entry name" value="Periplasmic binding protein-like II"/>
    <property type="match status" value="1"/>
</dbReference>
<comment type="similarity">
    <text evidence="2">Belongs to the bacterial solute-binding protein 1 family.</text>
</comment>
<dbReference type="GO" id="GO:0030313">
    <property type="term" value="C:cell envelope"/>
    <property type="evidence" value="ECO:0007669"/>
    <property type="project" value="UniProtKB-SubCell"/>
</dbReference>
<proteinExistence type="inferred from homology"/>
<dbReference type="InterPro" id="IPR050490">
    <property type="entry name" value="Bact_solute-bd_prot1"/>
</dbReference>
<comment type="subcellular location">
    <subcellularLocation>
        <location evidence="1">Cell envelope</location>
    </subcellularLocation>
</comment>
<dbReference type="Gene3D" id="3.40.190.10">
    <property type="entry name" value="Periplasmic binding protein-like II"/>
    <property type="match status" value="2"/>
</dbReference>
<protein>
    <submittedName>
        <fullName evidence="5">ABC transporter substrate-binding protein</fullName>
    </submittedName>
</protein>
<evidence type="ECO:0000256" key="1">
    <source>
        <dbReference type="ARBA" id="ARBA00004196"/>
    </source>
</evidence>
<name>A0A7V3REX4_9BACT</name>
<dbReference type="AlphaFoldDB" id="A0A7V3REX4"/>
<accession>A0A7V3REX4</accession>
<comment type="caution">
    <text evidence="5">The sequence shown here is derived from an EMBL/GenBank/DDBJ whole genome shotgun (WGS) entry which is preliminary data.</text>
</comment>
<dbReference type="PANTHER" id="PTHR43649:SF31">
    <property type="entry name" value="SN-GLYCEROL-3-PHOSPHATE-BINDING PERIPLASMIC PROTEIN UGPB"/>
    <property type="match status" value="1"/>
</dbReference>
<evidence type="ECO:0000313" key="5">
    <source>
        <dbReference type="EMBL" id="HGE75414.1"/>
    </source>
</evidence>